<dbReference type="EMBL" id="JAPDNS010000001">
    <property type="protein sequence ID" value="MCW3484401.1"/>
    <property type="molecule type" value="Genomic_DNA"/>
</dbReference>
<protein>
    <submittedName>
        <fullName evidence="1">Acyl carrier protein</fullName>
    </submittedName>
</protein>
<dbReference type="NCBIfam" id="NF005502">
    <property type="entry name" value="PRK07117.1"/>
    <property type="match status" value="1"/>
</dbReference>
<dbReference type="RefSeq" id="WP_264729990.1">
    <property type="nucleotide sequence ID" value="NZ_JAPDNR010000001.1"/>
</dbReference>
<dbReference type="Gene3D" id="1.10.1200.10">
    <property type="entry name" value="ACP-like"/>
    <property type="match status" value="1"/>
</dbReference>
<accession>A0ABT3IKF7</accession>
<evidence type="ECO:0000313" key="2">
    <source>
        <dbReference type="Proteomes" id="UP001207742"/>
    </source>
</evidence>
<organism evidence="1 2">
    <name type="scientific">Chitinophaga nivalis</name>
    <dbReference type="NCBI Taxonomy" id="2991709"/>
    <lineage>
        <taxon>Bacteria</taxon>
        <taxon>Pseudomonadati</taxon>
        <taxon>Bacteroidota</taxon>
        <taxon>Chitinophagia</taxon>
        <taxon>Chitinophagales</taxon>
        <taxon>Chitinophagaceae</taxon>
        <taxon>Chitinophaga</taxon>
    </lineage>
</organism>
<dbReference type="Proteomes" id="UP001207742">
    <property type="component" value="Unassembled WGS sequence"/>
</dbReference>
<keyword evidence="2" id="KW-1185">Reference proteome</keyword>
<sequence>MTPASILDIIATNIRQIVPGLEQVNISREDMLSPLGLDSVGRAELIEKTLEDLDLRVSRFDFHSAANLGQLADLLYQKLEGAQL</sequence>
<dbReference type="SUPFAM" id="SSF47336">
    <property type="entry name" value="ACP-like"/>
    <property type="match status" value="1"/>
</dbReference>
<proteinExistence type="predicted"/>
<reference evidence="1 2" key="1">
    <citation type="submission" date="2022-10" db="EMBL/GenBank/DDBJ databases">
        <title>Chitinophaga nivalis PC15 sp. nov., isolated from Pyeongchang county, South Korea.</title>
        <authorList>
            <person name="Trinh H.N."/>
        </authorList>
    </citation>
    <scope>NUCLEOTIDE SEQUENCE [LARGE SCALE GENOMIC DNA]</scope>
    <source>
        <strain evidence="1 2">PC14</strain>
    </source>
</reference>
<gene>
    <name evidence="1" type="ORF">OL497_10880</name>
</gene>
<evidence type="ECO:0000313" key="1">
    <source>
        <dbReference type="EMBL" id="MCW3484401.1"/>
    </source>
</evidence>
<name>A0ABT3IKF7_9BACT</name>
<dbReference type="InterPro" id="IPR036736">
    <property type="entry name" value="ACP-like_sf"/>
</dbReference>
<comment type="caution">
    <text evidence="1">The sequence shown here is derived from an EMBL/GenBank/DDBJ whole genome shotgun (WGS) entry which is preliminary data.</text>
</comment>